<dbReference type="Proteomes" id="UP000800041">
    <property type="component" value="Unassembled WGS sequence"/>
</dbReference>
<gene>
    <name evidence="2" type="ORF">K402DRAFT_388395</name>
</gene>
<evidence type="ECO:0000313" key="3">
    <source>
        <dbReference type="Proteomes" id="UP000800041"/>
    </source>
</evidence>
<feature type="compositionally biased region" description="Basic and acidic residues" evidence="1">
    <location>
        <begin position="41"/>
        <end position="51"/>
    </location>
</feature>
<feature type="region of interest" description="Disordered" evidence="1">
    <location>
        <begin position="366"/>
        <end position="618"/>
    </location>
</feature>
<organism evidence="2 3">
    <name type="scientific">Aulographum hederae CBS 113979</name>
    <dbReference type="NCBI Taxonomy" id="1176131"/>
    <lineage>
        <taxon>Eukaryota</taxon>
        <taxon>Fungi</taxon>
        <taxon>Dikarya</taxon>
        <taxon>Ascomycota</taxon>
        <taxon>Pezizomycotina</taxon>
        <taxon>Dothideomycetes</taxon>
        <taxon>Pleosporomycetidae</taxon>
        <taxon>Aulographales</taxon>
        <taxon>Aulographaceae</taxon>
    </lineage>
</organism>
<feature type="compositionally biased region" description="Polar residues" evidence="1">
    <location>
        <begin position="427"/>
        <end position="446"/>
    </location>
</feature>
<feature type="compositionally biased region" description="Polar residues" evidence="1">
    <location>
        <begin position="20"/>
        <end position="34"/>
    </location>
</feature>
<feature type="compositionally biased region" description="Low complexity" evidence="1">
    <location>
        <begin position="486"/>
        <end position="496"/>
    </location>
</feature>
<keyword evidence="3" id="KW-1185">Reference proteome</keyword>
<accession>A0A6G1HFK3</accession>
<feature type="region of interest" description="Disordered" evidence="1">
    <location>
        <begin position="242"/>
        <end position="316"/>
    </location>
</feature>
<evidence type="ECO:0008006" key="4">
    <source>
        <dbReference type="Google" id="ProtNLM"/>
    </source>
</evidence>
<dbReference type="EMBL" id="ML977138">
    <property type="protein sequence ID" value="KAF1991847.1"/>
    <property type="molecule type" value="Genomic_DNA"/>
</dbReference>
<evidence type="ECO:0000313" key="2">
    <source>
        <dbReference type="EMBL" id="KAF1991847.1"/>
    </source>
</evidence>
<feature type="compositionally biased region" description="Low complexity" evidence="1">
    <location>
        <begin position="246"/>
        <end position="263"/>
    </location>
</feature>
<evidence type="ECO:0000256" key="1">
    <source>
        <dbReference type="SAM" id="MobiDB-lite"/>
    </source>
</evidence>
<feature type="compositionally biased region" description="Polar residues" evidence="1">
    <location>
        <begin position="530"/>
        <end position="545"/>
    </location>
</feature>
<name>A0A6G1HFK3_9PEZI</name>
<feature type="compositionally biased region" description="Basic and acidic residues" evidence="1">
    <location>
        <begin position="569"/>
        <end position="598"/>
    </location>
</feature>
<dbReference type="AlphaFoldDB" id="A0A6G1HFK3"/>
<feature type="compositionally biased region" description="Low complexity" evidence="1">
    <location>
        <begin position="504"/>
        <end position="514"/>
    </location>
</feature>
<protein>
    <recommendedName>
        <fullName evidence="4">Centrosomin N-terminal motif 1 domain-containing protein</fullName>
    </recommendedName>
</protein>
<feature type="compositionally biased region" description="Polar residues" evidence="1">
    <location>
        <begin position="100"/>
        <end position="120"/>
    </location>
</feature>
<feature type="region of interest" description="Disordered" evidence="1">
    <location>
        <begin position="1"/>
        <end position="120"/>
    </location>
</feature>
<sequence>MDPTTPSSFRSTPTRPLLLSRSQTAPTKRPSTSDGVVPMEYKSDLLRERMQQRKANHGSPRRPSTGTKDPQPSVDDWAAAAEGSRPGSPDLGRPAGRPQRTMSQTNGTRPSLVRTPTTTKEVNEYVDKTANKIWDLQHRIILIDEQNKKLSTLLEESQEKSEACQDRIDELEEEKSDLKLQISTLEMDKQAVNEENTKLAITQEALAAKLEQRDAALTEACDRLDTMEAANKMLEEKIEMLERSSARLQSSSSSQHDSDYYSAETDTPRRRPSKSVPKHIMTTPGNTRPSVVGTPFDSDYFSASEASPLGTPKTPRQLSHELSQVINGAVQPPPASIFTPARLSLATHQSIDSMSSIDLHPGLLVPTPSIPEPKPMPRGLIRRARTPALDAAANITPRSLPPRPLRDLYVASESEGYRSSPMEPKGLQQSSRASVSPPQRSMRSTTAPPPRKTRFGPPPSPAVARPDTARRNSLLDNQKPGNKVISTSSNGSNSSTATQVPFNQTQTRPTQTRRNSLQTTYEASERSGPTEIQSFTAGNLPSEASSFAPRKPGSAHRFTPWPPSLNINQRERERVHRGDMFFSHSKNEDLGDASKAEEGNTSPSRWDREYAAQRTRRR</sequence>
<proteinExistence type="predicted"/>
<feature type="compositionally biased region" description="Low complexity" evidence="1">
    <location>
        <begin position="1"/>
        <end position="16"/>
    </location>
</feature>
<reference evidence="2" key="1">
    <citation type="journal article" date="2020" name="Stud. Mycol.">
        <title>101 Dothideomycetes genomes: a test case for predicting lifestyles and emergence of pathogens.</title>
        <authorList>
            <person name="Haridas S."/>
            <person name="Albert R."/>
            <person name="Binder M."/>
            <person name="Bloem J."/>
            <person name="Labutti K."/>
            <person name="Salamov A."/>
            <person name="Andreopoulos B."/>
            <person name="Baker S."/>
            <person name="Barry K."/>
            <person name="Bills G."/>
            <person name="Bluhm B."/>
            <person name="Cannon C."/>
            <person name="Castanera R."/>
            <person name="Culley D."/>
            <person name="Daum C."/>
            <person name="Ezra D."/>
            <person name="Gonzalez J."/>
            <person name="Henrissat B."/>
            <person name="Kuo A."/>
            <person name="Liang C."/>
            <person name="Lipzen A."/>
            <person name="Lutzoni F."/>
            <person name="Magnuson J."/>
            <person name="Mondo S."/>
            <person name="Nolan M."/>
            <person name="Ohm R."/>
            <person name="Pangilinan J."/>
            <person name="Park H.-J."/>
            <person name="Ramirez L."/>
            <person name="Alfaro M."/>
            <person name="Sun H."/>
            <person name="Tritt A."/>
            <person name="Yoshinaga Y."/>
            <person name="Zwiers L.-H."/>
            <person name="Turgeon B."/>
            <person name="Goodwin S."/>
            <person name="Spatafora J."/>
            <person name="Crous P."/>
            <person name="Grigoriev I."/>
        </authorList>
    </citation>
    <scope>NUCLEOTIDE SEQUENCE</scope>
    <source>
        <strain evidence="2">CBS 113979</strain>
    </source>
</reference>